<feature type="region of interest" description="Disordered" evidence="2">
    <location>
        <begin position="1"/>
        <end position="40"/>
    </location>
</feature>
<feature type="compositionally biased region" description="Basic and acidic residues" evidence="2">
    <location>
        <begin position="921"/>
        <end position="932"/>
    </location>
</feature>
<dbReference type="InterPro" id="IPR036397">
    <property type="entry name" value="RNaseH_sf"/>
</dbReference>
<feature type="region of interest" description="Disordered" evidence="2">
    <location>
        <begin position="820"/>
        <end position="949"/>
    </location>
</feature>
<gene>
    <name evidence="4" type="ORF">PCASD_11816</name>
</gene>
<dbReference type="Pfam" id="PF25597">
    <property type="entry name" value="SH3_retrovirus"/>
    <property type="match status" value="1"/>
</dbReference>
<dbReference type="Proteomes" id="UP000235392">
    <property type="component" value="Unassembled WGS sequence"/>
</dbReference>
<reference evidence="4 5" key="1">
    <citation type="submission" date="2017-11" db="EMBL/GenBank/DDBJ databases">
        <title>De novo assembly and phasing of dikaryotic genomes from two isolates of Puccinia coronata f. sp. avenae, the causal agent of oat crown rust.</title>
        <authorList>
            <person name="Miller M.E."/>
            <person name="Zhang Y."/>
            <person name="Omidvar V."/>
            <person name="Sperschneider J."/>
            <person name="Schwessinger B."/>
            <person name="Raley C."/>
            <person name="Palmer J.M."/>
            <person name="Garnica D."/>
            <person name="Upadhyaya N."/>
            <person name="Rathjen J."/>
            <person name="Taylor J.M."/>
            <person name="Park R.F."/>
            <person name="Dodds P.N."/>
            <person name="Hirsch C.D."/>
            <person name="Kianian S.F."/>
            <person name="Figueroa M."/>
        </authorList>
    </citation>
    <scope>NUCLEOTIDE SEQUENCE [LARGE SCALE GENOMIC DNA]</scope>
    <source>
        <strain evidence="4">12SD80</strain>
    </source>
</reference>
<evidence type="ECO:0000313" key="5">
    <source>
        <dbReference type="Proteomes" id="UP000235392"/>
    </source>
</evidence>
<comment type="caution">
    <text evidence="4">The sequence shown here is derived from an EMBL/GenBank/DDBJ whole genome shotgun (WGS) entry which is preliminary data.</text>
</comment>
<evidence type="ECO:0000256" key="1">
    <source>
        <dbReference type="ARBA" id="ARBA00022884"/>
    </source>
</evidence>
<sequence>MSDPNVSHSLSKDKCVPIPSQVTPSTSEEQKPSTHGLIGHPALKLSNTIDKLKPPGPDSNYLKWSWILDMHFNTTGVGYIIDPAFPHPERSPTFSHDNGTVCSVLAQTINPANICSIQQFNKDAQKIWVGLCSAHQDSSSGGIMYYMRKLFLSHMQGDNIEAHLDHMSKNFEQLNSLTNPERPLTQDNFFATAIFTSLSQDWLPCVSALMKEPFVALSKVTAALKQEGLHWKAQAEDILDTTTVASAKTKPQSTSANQDGMLKRCVLFNADGHNLYTCFNTARILREAKDQRNNGGDGQSDSNQPAKKKGSKPPSKPAAKAGQTLVAHLGSSTHNDEEDTDYSGSEIGVVSHQAVCSLSIFSTINPRAIGDLNLNSGCSMTMLPDAAPLINLRKDNTTVHLANQSTIDATKKGTYLLPLSVKTNVKALVVPSLHEPLLLVANLCDKDLSVVFTKDGCKIYPSAYQNFSLKPVGHGYRRGNLYYLPAEPLSSNSSTHVSPTTVDSSLLGYHICFSQIGLKPLRQLLKLNKITPSVLNEVDVQQCPTCVQSKLRRKAFKSCQAYQSKTPGKLIHSDVGSYKVNSREGYQYYVKFVDNCSKFTSFFPMKYKSDVFNCFKLFCASFEKNGDHTICALHSDNGGEYVSNDFTLYLASAGIFHEPGPPHSPELNGVAKCTNRTISNHIRCSLLQAKAPKSFWVDALRHSFHSFNSFPCKSPLGFKSPADILKHQPVDLSRLHPFGCLSWYKVPEANRKKLGPKGQAAILLSYLSNGNGFQLWDREKRQVVKLRDVLFQDFTFPYSTKLSSTPTIIQAEIAWPPPSCAATPTPINDLANQTAPSLVDLPVPPPPSPDNNCPTSPPKDPDPPIQPPDKPNDIVLISLPPLPEPPPPTPQDTPAAPSGIASVPRSPSTAQNPSLPPRRQSGKERRAPDHYRSWAKSSKAVKDLDTPKT</sequence>
<dbReference type="PANTHER" id="PTHR33246:SF51">
    <property type="entry name" value="MYB_SANT-LIKE DOMAIN-CONTAINING PROTEIN"/>
    <property type="match status" value="1"/>
</dbReference>
<protein>
    <recommendedName>
        <fullName evidence="3">Integrase catalytic domain-containing protein</fullName>
    </recommendedName>
</protein>
<dbReference type="Gene3D" id="3.30.420.10">
    <property type="entry name" value="Ribonuclease H-like superfamily/Ribonuclease H"/>
    <property type="match status" value="1"/>
</dbReference>
<dbReference type="Pfam" id="PF14223">
    <property type="entry name" value="Retrotran_gag_2"/>
    <property type="match status" value="1"/>
</dbReference>
<dbReference type="GO" id="GO:0015074">
    <property type="term" value="P:DNA integration"/>
    <property type="evidence" value="ECO:0007669"/>
    <property type="project" value="InterPro"/>
</dbReference>
<feature type="compositionally biased region" description="Basic and acidic residues" evidence="2">
    <location>
        <begin position="940"/>
        <end position="949"/>
    </location>
</feature>
<organism evidence="4 5">
    <name type="scientific">Puccinia coronata f. sp. avenae</name>
    <dbReference type="NCBI Taxonomy" id="200324"/>
    <lineage>
        <taxon>Eukaryota</taxon>
        <taxon>Fungi</taxon>
        <taxon>Dikarya</taxon>
        <taxon>Basidiomycota</taxon>
        <taxon>Pucciniomycotina</taxon>
        <taxon>Pucciniomycetes</taxon>
        <taxon>Pucciniales</taxon>
        <taxon>Pucciniaceae</taxon>
        <taxon>Puccinia</taxon>
    </lineage>
</organism>
<dbReference type="Pfam" id="PF00665">
    <property type="entry name" value="rve"/>
    <property type="match status" value="1"/>
</dbReference>
<accession>A0A2N5UKF5</accession>
<feature type="compositionally biased region" description="Pro residues" evidence="2">
    <location>
        <begin position="842"/>
        <end position="869"/>
    </location>
</feature>
<dbReference type="InterPro" id="IPR012337">
    <property type="entry name" value="RNaseH-like_sf"/>
</dbReference>
<dbReference type="EMBL" id="PGCI01000133">
    <property type="protein sequence ID" value="PLW38096.1"/>
    <property type="molecule type" value="Genomic_DNA"/>
</dbReference>
<dbReference type="AlphaFoldDB" id="A0A2N5UKF5"/>
<evidence type="ECO:0000259" key="3">
    <source>
        <dbReference type="PROSITE" id="PS50994"/>
    </source>
</evidence>
<dbReference type="SUPFAM" id="SSF53098">
    <property type="entry name" value="Ribonuclease H-like"/>
    <property type="match status" value="1"/>
</dbReference>
<feature type="domain" description="Integrase catalytic" evidence="3">
    <location>
        <begin position="563"/>
        <end position="729"/>
    </location>
</feature>
<keyword evidence="1" id="KW-0694">RNA-binding</keyword>
<feature type="region of interest" description="Disordered" evidence="2">
    <location>
        <begin position="291"/>
        <end position="322"/>
    </location>
</feature>
<dbReference type="GO" id="GO:0005634">
    <property type="term" value="C:nucleus"/>
    <property type="evidence" value="ECO:0007669"/>
    <property type="project" value="UniProtKB-ARBA"/>
</dbReference>
<evidence type="ECO:0000256" key="2">
    <source>
        <dbReference type="SAM" id="MobiDB-lite"/>
    </source>
</evidence>
<feature type="compositionally biased region" description="Pro residues" evidence="2">
    <location>
        <begin position="880"/>
        <end position="891"/>
    </location>
</feature>
<dbReference type="InterPro" id="IPR057670">
    <property type="entry name" value="SH3_retrovirus"/>
</dbReference>
<dbReference type="PROSITE" id="PS50994">
    <property type="entry name" value="INTEGRASE"/>
    <property type="match status" value="1"/>
</dbReference>
<dbReference type="InterPro" id="IPR001584">
    <property type="entry name" value="Integrase_cat-core"/>
</dbReference>
<evidence type="ECO:0000313" key="4">
    <source>
        <dbReference type="EMBL" id="PLW38096.1"/>
    </source>
</evidence>
<dbReference type="GO" id="GO:0003723">
    <property type="term" value="F:RNA binding"/>
    <property type="evidence" value="ECO:0007669"/>
    <property type="project" value="UniProtKB-KW"/>
</dbReference>
<proteinExistence type="predicted"/>
<dbReference type="PANTHER" id="PTHR33246">
    <property type="entry name" value="CCHC-TYPE DOMAIN-CONTAINING PROTEIN"/>
    <property type="match status" value="1"/>
</dbReference>
<name>A0A2N5UKF5_9BASI</name>